<protein>
    <submittedName>
        <fullName evidence="2">Uncharacterized protein</fullName>
    </submittedName>
</protein>
<sequence>MLYLIIIVFSMIITFFLRTFDIMLSFRDRNIKISFIDSLKTLLLLSKNQFVLCFNLFKTMKWKELKSYLYSYLFHFDLLVTLLVSIVYEVDEAVKTNHVPILKVDKDESFMDKIKSAVPEYNDRQVTLAS</sequence>
<dbReference type="EMBL" id="CP045562">
    <property type="protein sequence ID" value="QFX92226.1"/>
    <property type="molecule type" value="Genomic_DNA"/>
</dbReference>
<accession>A0AAE6NZB1</accession>
<proteinExistence type="predicted"/>
<reference evidence="2 3" key="1">
    <citation type="submission" date="2019-10" db="EMBL/GenBank/DDBJ databases">
        <title>Genome sequencing of Lactobacillus fructivorans.</title>
        <authorList>
            <person name="Kim K."/>
        </authorList>
    </citation>
    <scope>NUCLEOTIDE SEQUENCE [LARGE SCALE GENOMIC DNA]</scope>
    <source>
        <strain evidence="2 3">LF543</strain>
    </source>
</reference>
<dbReference type="Proteomes" id="UP000327194">
    <property type="component" value="Chromosome"/>
</dbReference>
<evidence type="ECO:0000313" key="2">
    <source>
        <dbReference type="EMBL" id="QFX92226.1"/>
    </source>
</evidence>
<keyword evidence="1" id="KW-0472">Membrane</keyword>
<organism evidence="2 3">
    <name type="scientific">Fructilactobacillus fructivorans</name>
    <dbReference type="NCBI Taxonomy" id="1614"/>
    <lineage>
        <taxon>Bacteria</taxon>
        <taxon>Bacillati</taxon>
        <taxon>Bacillota</taxon>
        <taxon>Bacilli</taxon>
        <taxon>Lactobacillales</taxon>
        <taxon>Lactobacillaceae</taxon>
        <taxon>Fructilactobacillus</taxon>
    </lineage>
</organism>
<dbReference type="RefSeq" id="WP_010022444.1">
    <property type="nucleotide sequence ID" value="NZ_AZDS01000002.1"/>
</dbReference>
<keyword evidence="1" id="KW-1133">Transmembrane helix</keyword>
<name>A0AAE6NZB1_9LACO</name>
<keyword evidence="1" id="KW-0812">Transmembrane</keyword>
<evidence type="ECO:0000256" key="1">
    <source>
        <dbReference type="SAM" id="Phobius"/>
    </source>
</evidence>
<dbReference type="AlphaFoldDB" id="A0AAE6NZB1"/>
<gene>
    <name evidence="2" type="ORF">LF543_00910</name>
</gene>
<evidence type="ECO:0000313" key="3">
    <source>
        <dbReference type="Proteomes" id="UP000327194"/>
    </source>
</evidence>
<feature type="transmembrane region" description="Helical" evidence="1">
    <location>
        <begin position="6"/>
        <end position="26"/>
    </location>
</feature>
<feature type="transmembrane region" description="Helical" evidence="1">
    <location>
        <begin position="69"/>
        <end position="88"/>
    </location>
</feature>
<dbReference type="KEGG" id="lfv:LF543_00910"/>